<feature type="domain" description="SnoaL-like" evidence="1">
    <location>
        <begin position="7"/>
        <end position="183"/>
    </location>
</feature>
<evidence type="ECO:0000313" key="2">
    <source>
        <dbReference type="EMBL" id="KAF5661430.1"/>
    </source>
</evidence>
<name>A0A8H5WK21_FUSHE</name>
<accession>A0A8H5WK21</accession>
<evidence type="ECO:0000259" key="1">
    <source>
        <dbReference type="Pfam" id="PF26528"/>
    </source>
</evidence>
<reference evidence="2 3" key="1">
    <citation type="submission" date="2020-05" db="EMBL/GenBank/DDBJ databases">
        <title>Identification and distribution of gene clusters putatively required for synthesis of sphingolipid metabolism inhibitors in phylogenetically diverse species of the filamentous fungus Fusarium.</title>
        <authorList>
            <person name="Kim H.-S."/>
            <person name="Busman M."/>
            <person name="Brown D.W."/>
            <person name="Divon H."/>
            <person name="Uhlig S."/>
            <person name="Proctor R.H."/>
        </authorList>
    </citation>
    <scope>NUCLEOTIDE SEQUENCE [LARGE SCALE GENOMIC DNA]</scope>
    <source>
        <strain evidence="2 3">NRRL 20693</strain>
    </source>
</reference>
<dbReference type="EMBL" id="JAAGWQ010000180">
    <property type="protein sequence ID" value="KAF5661430.1"/>
    <property type="molecule type" value="Genomic_DNA"/>
</dbReference>
<dbReference type="Pfam" id="PF26528">
    <property type="entry name" value="SnoaL_6"/>
    <property type="match status" value="1"/>
</dbReference>
<dbReference type="Proteomes" id="UP000567885">
    <property type="component" value="Unassembled WGS sequence"/>
</dbReference>
<dbReference type="AlphaFoldDB" id="A0A8H5WK21"/>
<dbReference type="OrthoDB" id="5396546at2759"/>
<dbReference type="InterPro" id="IPR058931">
    <property type="entry name" value="SnoaL_6"/>
</dbReference>
<comment type="caution">
    <text evidence="2">The sequence shown here is derived from an EMBL/GenBank/DDBJ whole genome shotgun (WGS) entry which is preliminary data.</text>
</comment>
<gene>
    <name evidence="2" type="ORF">FHETE_8492</name>
</gene>
<sequence>MATSDGLSVHQKLFELYRQYRGTKSIESKADFFSPECHQICRTEPSYAAQDRDTIVRYLLESGEVLARIYKEAGWNGDESNGNSLPPRSFYTMRPLTGSESSEFGTIEVLKPAGFISLEQVKALAKAEAWAGLRVNMWTQDDRSRGILVKVQYWWRKEPSDSAGEWKQILHDIMYLGPVDGTERDAGGEFVEDK</sequence>
<evidence type="ECO:0000313" key="3">
    <source>
        <dbReference type="Proteomes" id="UP000567885"/>
    </source>
</evidence>
<keyword evidence="3" id="KW-1185">Reference proteome</keyword>
<organism evidence="2 3">
    <name type="scientific">Fusarium heterosporum</name>
    <dbReference type="NCBI Taxonomy" id="42747"/>
    <lineage>
        <taxon>Eukaryota</taxon>
        <taxon>Fungi</taxon>
        <taxon>Dikarya</taxon>
        <taxon>Ascomycota</taxon>
        <taxon>Pezizomycotina</taxon>
        <taxon>Sordariomycetes</taxon>
        <taxon>Hypocreomycetidae</taxon>
        <taxon>Hypocreales</taxon>
        <taxon>Nectriaceae</taxon>
        <taxon>Fusarium</taxon>
        <taxon>Fusarium heterosporum species complex</taxon>
    </lineage>
</organism>
<protein>
    <recommendedName>
        <fullName evidence="1">SnoaL-like domain-containing protein</fullName>
    </recommendedName>
</protein>
<proteinExistence type="predicted"/>